<dbReference type="Proteomes" id="UP001281217">
    <property type="component" value="Unassembled WGS sequence"/>
</dbReference>
<dbReference type="InterPro" id="IPR051559">
    <property type="entry name" value="HIF_prolyl_hydroxylases"/>
</dbReference>
<evidence type="ECO:0000256" key="2">
    <source>
        <dbReference type="ARBA" id="ARBA00022723"/>
    </source>
</evidence>
<keyword evidence="4" id="KW-0223">Dioxygenase</keyword>
<evidence type="ECO:0000256" key="3">
    <source>
        <dbReference type="ARBA" id="ARBA00022896"/>
    </source>
</evidence>
<sequence length="214" mass="24119">MKMMPEFPFAVPDRLLSIADLLAEQGWAVAESGLAPEVLDQLERNCRALWQDEALRPAAVGRAGERQVVPEIRGDHIRWLDDCPPCAAQDAYVEAMARLRLTLNRTLLLGLDNYETHYALYPPGAGYSRHLDRFKDNPLRTVSVVLYLNSQWQPGDGGELRLHLPEGPVDVAPRAGTLAVFMSDSILHEVLPARRHRASLVGWFRRRPDNPLLR</sequence>
<evidence type="ECO:0000259" key="7">
    <source>
        <dbReference type="PROSITE" id="PS51471"/>
    </source>
</evidence>
<comment type="caution">
    <text evidence="8">The sequence shown here is derived from an EMBL/GenBank/DDBJ whole genome shotgun (WGS) entry which is preliminary data.</text>
</comment>
<gene>
    <name evidence="8" type="ORF">RED13_000609</name>
</gene>
<keyword evidence="9" id="KW-1185">Reference proteome</keyword>
<feature type="domain" description="Fe2OG dioxygenase" evidence="7">
    <location>
        <begin position="102"/>
        <end position="206"/>
    </location>
</feature>
<keyword evidence="6" id="KW-0408">Iron</keyword>
<evidence type="ECO:0000256" key="4">
    <source>
        <dbReference type="ARBA" id="ARBA00022964"/>
    </source>
</evidence>
<dbReference type="InterPro" id="IPR006620">
    <property type="entry name" value="Pro_4_hyd_alph"/>
</dbReference>
<evidence type="ECO:0000313" key="8">
    <source>
        <dbReference type="EMBL" id="MDX9686224.1"/>
    </source>
</evidence>
<reference evidence="9" key="1">
    <citation type="submission" date="2023-07" db="EMBL/GenBank/DDBJ databases">
        <authorList>
            <person name="de Witt J."/>
        </authorList>
    </citation>
    <scope>NUCLEOTIDE SEQUENCE [LARGE SCALE GENOMIC DNA]</scope>
    <source>
        <strain evidence="9">FZJ</strain>
    </source>
</reference>
<keyword evidence="3" id="KW-0847">Vitamin C</keyword>
<name>A0ABU5BTY6_9GAMM</name>
<dbReference type="EMBL" id="JAVRDO010000002">
    <property type="protein sequence ID" value="MDX9686224.1"/>
    <property type="molecule type" value="Genomic_DNA"/>
</dbReference>
<evidence type="ECO:0000256" key="1">
    <source>
        <dbReference type="ARBA" id="ARBA00001961"/>
    </source>
</evidence>
<evidence type="ECO:0000256" key="6">
    <source>
        <dbReference type="ARBA" id="ARBA00023004"/>
    </source>
</evidence>
<keyword evidence="2" id="KW-0479">Metal-binding</keyword>
<dbReference type="RefSeq" id="WP_320330460.1">
    <property type="nucleotide sequence ID" value="NZ_JAVRDO010000002.1"/>
</dbReference>
<evidence type="ECO:0000256" key="5">
    <source>
        <dbReference type="ARBA" id="ARBA00023002"/>
    </source>
</evidence>
<proteinExistence type="predicted"/>
<dbReference type="InterPro" id="IPR044862">
    <property type="entry name" value="Pro_4_hyd_alph_FE2OG_OXY"/>
</dbReference>
<organism evidence="8 9">
    <name type="scientific">Halopseudomonas formosensis</name>
    <dbReference type="NCBI Taxonomy" id="1002526"/>
    <lineage>
        <taxon>Bacteria</taxon>
        <taxon>Pseudomonadati</taxon>
        <taxon>Pseudomonadota</taxon>
        <taxon>Gammaproteobacteria</taxon>
        <taxon>Pseudomonadales</taxon>
        <taxon>Pseudomonadaceae</taxon>
        <taxon>Halopseudomonas</taxon>
    </lineage>
</organism>
<dbReference type="PROSITE" id="PS51471">
    <property type="entry name" value="FE2OG_OXY"/>
    <property type="match status" value="1"/>
</dbReference>
<comment type="cofactor">
    <cofactor evidence="1">
        <name>L-ascorbate</name>
        <dbReference type="ChEBI" id="CHEBI:38290"/>
    </cofactor>
</comment>
<dbReference type="Gene3D" id="2.60.120.620">
    <property type="entry name" value="q2cbj1_9rhob like domain"/>
    <property type="match status" value="1"/>
</dbReference>
<keyword evidence="5" id="KW-0560">Oxidoreductase</keyword>
<dbReference type="InterPro" id="IPR005123">
    <property type="entry name" value="Oxoglu/Fe-dep_dioxygenase_dom"/>
</dbReference>
<protein>
    <submittedName>
        <fullName evidence="8">2OG-Fe(II) oxygenase</fullName>
    </submittedName>
</protein>
<accession>A0ABU5BTY6</accession>
<dbReference type="SMART" id="SM00702">
    <property type="entry name" value="P4Hc"/>
    <property type="match status" value="1"/>
</dbReference>
<dbReference type="PANTHER" id="PTHR12907:SF26">
    <property type="entry name" value="HIF PROLYL HYDROXYLASE, ISOFORM C"/>
    <property type="match status" value="1"/>
</dbReference>
<dbReference type="PANTHER" id="PTHR12907">
    <property type="entry name" value="EGL NINE HOMOLOG-RELATED"/>
    <property type="match status" value="1"/>
</dbReference>
<evidence type="ECO:0000313" key="9">
    <source>
        <dbReference type="Proteomes" id="UP001281217"/>
    </source>
</evidence>
<dbReference type="Pfam" id="PF13640">
    <property type="entry name" value="2OG-FeII_Oxy_3"/>
    <property type="match status" value="1"/>
</dbReference>